<protein>
    <submittedName>
        <fullName evidence="9">PTS mannose/fructose/sorbose transporter subunit IIB</fullName>
    </submittedName>
</protein>
<keyword evidence="7" id="KW-0418">Kinase</keyword>
<dbReference type="GeneID" id="48591752"/>
<dbReference type="EMBL" id="CP022046">
    <property type="protein sequence ID" value="ASE33162.1"/>
    <property type="molecule type" value="Genomic_DNA"/>
</dbReference>
<evidence type="ECO:0000256" key="4">
    <source>
        <dbReference type="ARBA" id="ARBA00022597"/>
    </source>
</evidence>
<evidence type="ECO:0000259" key="8">
    <source>
        <dbReference type="PROSITE" id="PS51101"/>
    </source>
</evidence>
<feature type="domain" description="PTS EIIB type-4" evidence="8">
    <location>
        <begin position="1"/>
        <end position="158"/>
    </location>
</feature>
<evidence type="ECO:0000256" key="3">
    <source>
        <dbReference type="ARBA" id="ARBA00022490"/>
    </source>
</evidence>
<dbReference type="CDD" id="cd00001">
    <property type="entry name" value="PTS_IIB_man"/>
    <property type="match status" value="1"/>
</dbReference>
<dbReference type="InterPro" id="IPR036667">
    <property type="entry name" value="PTS_IIB_sorbose-sp_sf"/>
</dbReference>
<dbReference type="SUPFAM" id="SSF52728">
    <property type="entry name" value="PTS IIb component"/>
    <property type="match status" value="1"/>
</dbReference>
<name>A0AAI8GSW3_MAMSC</name>
<keyword evidence="6" id="KW-0598">Phosphotransferase system</keyword>
<keyword evidence="2" id="KW-0813">Transport</keyword>
<evidence type="ECO:0000256" key="7">
    <source>
        <dbReference type="ARBA" id="ARBA00022777"/>
    </source>
</evidence>
<keyword evidence="5" id="KW-0808">Transferase</keyword>
<evidence type="ECO:0000256" key="5">
    <source>
        <dbReference type="ARBA" id="ARBA00022679"/>
    </source>
</evidence>
<dbReference type="Pfam" id="PF03830">
    <property type="entry name" value="PTSIIB_sorb"/>
    <property type="match status" value="1"/>
</dbReference>
<keyword evidence="3" id="KW-0963">Cytoplasm</keyword>
<evidence type="ECO:0000256" key="6">
    <source>
        <dbReference type="ARBA" id="ARBA00022683"/>
    </source>
</evidence>
<dbReference type="GO" id="GO:0016301">
    <property type="term" value="F:kinase activity"/>
    <property type="evidence" value="ECO:0007669"/>
    <property type="project" value="UniProtKB-KW"/>
</dbReference>
<dbReference type="GO" id="GO:0009401">
    <property type="term" value="P:phosphoenolpyruvate-dependent sugar phosphotransferase system"/>
    <property type="evidence" value="ECO:0007669"/>
    <property type="project" value="UniProtKB-KW"/>
</dbReference>
<proteinExistence type="predicted"/>
<accession>A0AAI8GSW3</accession>
<sequence length="158" mass="17600">MTIIANRIDGRLIHGQVANLWTTKLDITRLMVIDDVVAESTVDKSGLKLATPAGVKLSVLPVKKAADNILNGKYDSQRLMVIAKGPDQFLELVNYGVKIDELNVGNMSQTKETRSIKRSINVTDKDIEMFKQLNDKGIRIISQMVPNDNSEDFMSLIK</sequence>
<evidence type="ECO:0000256" key="1">
    <source>
        <dbReference type="ARBA" id="ARBA00004496"/>
    </source>
</evidence>
<dbReference type="AlphaFoldDB" id="A0AAI8GSW3"/>
<dbReference type="PROSITE" id="PS51101">
    <property type="entry name" value="PTS_EIIB_TYPE_4"/>
    <property type="match status" value="1"/>
</dbReference>
<dbReference type="Gene3D" id="3.40.35.10">
    <property type="entry name" value="Phosphotransferase system, sorbose subfamily IIB component"/>
    <property type="match status" value="1"/>
</dbReference>
<dbReference type="Proteomes" id="UP000197058">
    <property type="component" value="Chromosome"/>
</dbReference>
<organism evidence="9 10">
    <name type="scientific">Mammaliicoccus sciuri</name>
    <name type="common">Staphylococcus sciuri</name>
    <dbReference type="NCBI Taxonomy" id="1296"/>
    <lineage>
        <taxon>Bacteria</taxon>
        <taxon>Bacillati</taxon>
        <taxon>Bacillota</taxon>
        <taxon>Bacilli</taxon>
        <taxon>Bacillales</taxon>
        <taxon>Staphylococcaceae</taxon>
        <taxon>Mammaliicoccus</taxon>
    </lineage>
</organism>
<dbReference type="GO" id="GO:0008982">
    <property type="term" value="F:protein-N(PI)-phosphohistidine-sugar phosphotransferase activity"/>
    <property type="evidence" value="ECO:0007669"/>
    <property type="project" value="InterPro"/>
</dbReference>
<evidence type="ECO:0000256" key="2">
    <source>
        <dbReference type="ARBA" id="ARBA00022448"/>
    </source>
</evidence>
<gene>
    <name evidence="9" type="ORF">CEP64_00665</name>
</gene>
<dbReference type="GO" id="GO:0005737">
    <property type="term" value="C:cytoplasm"/>
    <property type="evidence" value="ECO:0007669"/>
    <property type="project" value="UniProtKB-SubCell"/>
</dbReference>
<dbReference type="InterPro" id="IPR004720">
    <property type="entry name" value="PTS_IIB_sorbose-sp"/>
</dbReference>
<dbReference type="KEGG" id="sscu:CEP64_00665"/>
<keyword evidence="4" id="KW-0762">Sugar transport</keyword>
<reference evidence="10" key="1">
    <citation type="submission" date="2017-06" db="EMBL/GenBank/DDBJ databases">
        <title>FDA dAtabase for Regulatory Grade micrObial Sequences (FDA-ARGOS): Supporting development and validation of Infectious Disease Dx tests.</title>
        <authorList>
            <person name="Goldberg B."/>
            <person name="Campos J."/>
            <person name="Tallon L."/>
            <person name="Sadzewicz L."/>
            <person name="Sengamalay N."/>
            <person name="Ott S."/>
            <person name="Godinez A."/>
            <person name="Nagaraj S."/>
            <person name="Vavikolanu K."/>
            <person name="Nadendla S."/>
            <person name="George J."/>
            <person name="Geyer C."/>
            <person name="Sichtig H."/>
        </authorList>
    </citation>
    <scope>NUCLEOTIDE SEQUENCE [LARGE SCALE GENOMIC DNA]</scope>
    <source>
        <strain evidence="10">FDAARGOS_285</strain>
    </source>
</reference>
<dbReference type="RefSeq" id="WP_048540849.1">
    <property type="nucleotide sequence ID" value="NZ_CAJVGN010000001.1"/>
</dbReference>
<comment type="subcellular location">
    <subcellularLocation>
        <location evidence="1">Cytoplasm</location>
    </subcellularLocation>
</comment>
<evidence type="ECO:0000313" key="9">
    <source>
        <dbReference type="EMBL" id="ASE33162.1"/>
    </source>
</evidence>
<evidence type="ECO:0000313" key="10">
    <source>
        <dbReference type="Proteomes" id="UP000197058"/>
    </source>
</evidence>